<evidence type="ECO:0000313" key="1">
    <source>
        <dbReference type="EMBL" id="MET3770896.1"/>
    </source>
</evidence>
<keyword evidence="2" id="KW-1185">Reference proteome</keyword>
<name>A0ACC6TB02_9MICC</name>
<proteinExistence type="predicted"/>
<sequence>MSRIRTPIMVGVIVLGTGLGFAPAASATIHPIVESFDCASDVAFDHHPLGDVADPAGVTPGYGEHSTNSDLASLDATSKGFTDFSSPSWFGHKLDGECGHVNR</sequence>
<gene>
    <name evidence="1" type="ORF">ABIC98_000527</name>
</gene>
<dbReference type="EMBL" id="JBEPNJ010000002">
    <property type="protein sequence ID" value="MET3770896.1"/>
    <property type="molecule type" value="Genomic_DNA"/>
</dbReference>
<dbReference type="Proteomes" id="UP001549207">
    <property type="component" value="Unassembled WGS sequence"/>
</dbReference>
<reference evidence="1" key="1">
    <citation type="submission" date="2024-06" db="EMBL/GenBank/DDBJ databases">
        <title>Genomic Encyclopedia of Type Strains, Phase IV (KMG-IV): sequencing the most valuable type-strain genomes for metagenomic binning, comparative biology and taxonomic classification.</title>
        <authorList>
            <person name="Goeker M."/>
        </authorList>
    </citation>
    <scope>NUCLEOTIDE SEQUENCE</scope>
    <source>
        <strain evidence="1">SJCon</strain>
    </source>
</reference>
<accession>A0ACC6TB02</accession>
<comment type="caution">
    <text evidence="1">The sequence shown here is derived from an EMBL/GenBank/DDBJ whole genome shotgun (WGS) entry which is preliminary data.</text>
</comment>
<protein>
    <submittedName>
        <fullName evidence="1">Uncharacterized protein</fullName>
    </submittedName>
</protein>
<evidence type="ECO:0000313" key="2">
    <source>
        <dbReference type="Proteomes" id="UP001549207"/>
    </source>
</evidence>
<organism evidence="1 2">
    <name type="scientific">Arthrobacter nitrophenolicus</name>
    <dbReference type="NCBI Taxonomy" id="683150"/>
    <lineage>
        <taxon>Bacteria</taxon>
        <taxon>Bacillati</taxon>
        <taxon>Actinomycetota</taxon>
        <taxon>Actinomycetes</taxon>
        <taxon>Micrococcales</taxon>
        <taxon>Micrococcaceae</taxon>
        <taxon>Arthrobacter</taxon>
    </lineage>
</organism>